<reference evidence="1 2" key="1">
    <citation type="submission" date="2021-06" db="EMBL/GenBank/DDBJ databases">
        <title>Caerostris darwini draft genome.</title>
        <authorList>
            <person name="Kono N."/>
            <person name="Arakawa K."/>
        </authorList>
    </citation>
    <scope>NUCLEOTIDE SEQUENCE [LARGE SCALE GENOMIC DNA]</scope>
</reference>
<accession>A0AAV4UK54</accession>
<evidence type="ECO:0000313" key="1">
    <source>
        <dbReference type="EMBL" id="GIY58168.1"/>
    </source>
</evidence>
<dbReference type="Proteomes" id="UP001054837">
    <property type="component" value="Unassembled WGS sequence"/>
</dbReference>
<name>A0AAV4UK54_9ARAC</name>
<sequence>MHTNGGVTDQIRLEPLIRSGRAVSKRPSGYLLQQNQLVKEGGANLSSRVAPNSVLYHQNRKGRVVIRETVSETPSLSAVDPNELPT</sequence>
<dbReference type="AlphaFoldDB" id="A0AAV4UK54"/>
<organism evidence="1 2">
    <name type="scientific">Caerostris darwini</name>
    <dbReference type="NCBI Taxonomy" id="1538125"/>
    <lineage>
        <taxon>Eukaryota</taxon>
        <taxon>Metazoa</taxon>
        <taxon>Ecdysozoa</taxon>
        <taxon>Arthropoda</taxon>
        <taxon>Chelicerata</taxon>
        <taxon>Arachnida</taxon>
        <taxon>Araneae</taxon>
        <taxon>Araneomorphae</taxon>
        <taxon>Entelegynae</taxon>
        <taxon>Araneoidea</taxon>
        <taxon>Araneidae</taxon>
        <taxon>Caerostris</taxon>
    </lineage>
</organism>
<comment type="caution">
    <text evidence="1">The sequence shown here is derived from an EMBL/GenBank/DDBJ whole genome shotgun (WGS) entry which is preliminary data.</text>
</comment>
<keyword evidence="2" id="KW-1185">Reference proteome</keyword>
<evidence type="ECO:0000313" key="2">
    <source>
        <dbReference type="Proteomes" id="UP001054837"/>
    </source>
</evidence>
<protein>
    <submittedName>
        <fullName evidence="1">Uncharacterized protein</fullName>
    </submittedName>
</protein>
<proteinExistence type="predicted"/>
<gene>
    <name evidence="1" type="ORF">CDAR_554571</name>
</gene>
<dbReference type="EMBL" id="BPLQ01011466">
    <property type="protein sequence ID" value="GIY58168.1"/>
    <property type="molecule type" value="Genomic_DNA"/>
</dbReference>